<dbReference type="EMBL" id="DXIQ01000024">
    <property type="protein sequence ID" value="HIV38140.1"/>
    <property type="molecule type" value="Genomic_DNA"/>
</dbReference>
<dbReference type="Proteomes" id="UP000886814">
    <property type="component" value="Unassembled WGS sequence"/>
</dbReference>
<evidence type="ECO:0000256" key="7">
    <source>
        <dbReference type="PROSITE-ProRule" id="PRU01091"/>
    </source>
</evidence>
<dbReference type="Gene3D" id="3.40.50.2300">
    <property type="match status" value="1"/>
</dbReference>
<dbReference type="PANTHER" id="PTHR48111:SF43">
    <property type="entry name" value="STAGE 0 SPORULATION PROTEIN A HOMOLOG"/>
    <property type="match status" value="1"/>
</dbReference>
<name>A0A9D1PCD2_9FIRM</name>
<comment type="function">
    <text evidence="5">May play the central regulatory role in sporulation. It may be an element of the effector pathway responsible for the activation of sporulation genes in response to nutritional stress. Spo0A may act in concert with spo0H (a sigma factor) to control the expression of some genes that are critical to the sporulation process.</text>
</comment>
<dbReference type="InterPro" id="IPR001789">
    <property type="entry name" value="Sig_transdc_resp-reg_receiver"/>
</dbReference>
<dbReference type="Gene3D" id="6.10.250.690">
    <property type="match status" value="1"/>
</dbReference>
<dbReference type="InterPro" id="IPR011006">
    <property type="entry name" value="CheY-like_superfamily"/>
</dbReference>
<dbReference type="Gene3D" id="1.10.10.10">
    <property type="entry name" value="Winged helix-like DNA-binding domain superfamily/Winged helix DNA-binding domain"/>
    <property type="match status" value="1"/>
</dbReference>
<dbReference type="SUPFAM" id="SSF52172">
    <property type="entry name" value="CheY-like"/>
    <property type="match status" value="1"/>
</dbReference>
<keyword evidence="3 7" id="KW-0238">DNA-binding</keyword>
<dbReference type="PROSITE" id="PS51755">
    <property type="entry name" value="OMPR_PHOB"/>
    <property type="match status" value="1"/>
</dbReference>
<dbReference type="GO" id="GO:0005829">
    <property type="term" value="C:cytosol"/>
    <property type="evidence" value="ECO:0007669"/>
    <property type="project" value="TreeGrafter"/>
</dbReference>
<dbReference type="GO" id="GO:0000156">
    <property type="term" value="F:phosphorelay response regulator activity"/>
    <property type="evidence" value="ECO:0007669"/>
    <property type="project" value="TreeGrafter"/>
</dbReference>
<dbReference type="Pfam" id="PF00486">
    <property type="entry name" value="Trans_reg_C"/>
    <property type="match status" value="1"/>
</dbReference>
<dbReference type="InterPro" id="IPR016032">
    <property type="entry name" value="Sig_transdc_resp-reg_C-effctor"/>
</dbReference>
<feature type="domain" description="OmpR/PhoB-type" evidence="9">
    <location>
        <begin position="125"/>
        <end position="223"/>
    </location>
</feature>
<dbReference type="InterPro" id="IPR036388">
    <property type="entry name" value="WH-like_DNA-bd_sf"/>
</dbReference>
<evidence type="ECO:0000259" key="8">
    <source>
        <dbReference type="PROSITE" id="PS50110"/>
    </source>
</evidence>
<dbReference type="Pfam" id="PF00072">
    <property type="entry name" value="Response_reg"/>
    <property type="match status" value="1"/>
</dbReference>
<feature type="DNA-binding region" description="OmpR/PhoB-type" evidence="7">
    <location>
        <begin position="125"/>
        <end position="223"/>
    </location>
</feature>
<sequence>MKILLVEDDLILAEEIVRLCRKWGFEAEYLEEFQAVDREYTKRQADLILMDINLPFYDGFYWAKEIRKLSRVPILFLSSRDQNSDKVMAMVSGGDDYVEKPFDGELLLVKIRSLLRRAYEYTVIDREYLAEGLLYDRGQGNLVYQGQTAELTRSENKILGLLADNRGKIVEREQLMEYLWSTDEYVTDASLTVLVSRLRAKISAFAPGISCIHTKKGKGYYLE</sequence>
<gene>
    <name evidence="10" type="ORF">H9747_03955</name>
</gene>
<evidence type="ECO:0000256" key="2">
    <source>
        <dbReference type="ARBA" id="ARBA00023015"/>
    </source>
</evidence>
<comment type="caution">
    <text evidence="10">The sequence shown here is derived from an EMBL/GenBank/DDBJ whole genome shotgun (WGS) entry which is preliminary data.</text>
</comment>
<evidence type="ECO:0000313" key="10">
    <source>
        <dbReference type="EMBL" id="HIV38140.1"/>
    </source>
</evidence>
<keyword evidence="6" id="KW-0597">Phosphoprotein</keyword>
<proteinExistence type="predicted"/>
<evidence type="ECO:0000256" key="5">
    <source>
        <dbReference type="ARBA" id="ARBA00024867"/>
    </source>
</evidence>
<dbReference type="PANTHER" id="PTHR48111">
    <property type="entry name" value="REGULATOR OF RPOS"/>
    <property type="match status" value="1"/>
</dbReference>
<reference evidence="10" key="1">
    <citation type="journal article" date="2021" name="PeerJ">
        <title>Extensive microbial diversity within the chicken gut microbiome revealed by metagenomics and culture.</title>
        <authorList>
            <person name="Gilroy R."/>
            <person name="Ravi A."/>
            <person name="Getino M."/>
            <person name="Pursley I."/>
            <person name="Horton D.L."/>
            <person name="Alikhan N.F."/>
            <person name="Baker D."/>
            <person name="Gharbi K."/>
            <person name="Hall N."/>
            <person name="Watson M."/>
            <person name="Adriaenssens E.M."/>
            <person name="Foster-Nyarko E."/>
            <person name="Jarju S."/>
            <person name="Secka A."/>
            <person name="Antonio M."/>
            <person name="Oren A."/>
            <person name="Chaudhuri R.R."/>
            <person name="La Ragione R."/>
            <person name="Hildebrand F."/>
            <person name="Pallen M.J."/>
        </authorList>
    </citation>
    <scope>NUCLEOTIDE SEQUENCE</scope>
    <source>
        <strain evidence="10">CHK195-9823</strain>
    </source>
</reference>
<dbReference type="AlphaFoldDB" id="A0A9D1PCD2"/>
<dbReference type="InterPro" id="IPR039420">
    <property type="entry name" value="WalR-like"/>
</dbReference>
<dbReference type="CDD" id="cd00383">
    <property type="entry name" value="trans_reg_C"/>
    <property type="match status" value="1"/>
</dbReference>
<evidence type="ECO:0000259" key="9">
    <source>
        <dbReference type="PROSITE" id="PS51755"/>
    </source>
</evidence>
<evidence type="ECO:0000313" key="11">
    <source>
        <dbReference type="Proteomes" id="UP000886814"/>
    </source>
</evidence>
<keyword evidence="4" id="KW-0804">Transcription</keyword>
<dbReference type="PROSITE" id="PS50110">
    <property type="entry name" value="RESPONSE_REGULATORY"/>
    <property type="match status" value="1"/>
</dbReference>
<reference evidence="10" key="2">
    <citation type="submission" date="2021-04" db="EMBL/GenBank/DDBJ databases">
        <authorList>
            <person name="Gilroy R."/>
        </authorList>
    </citation>
    <scope>NUCLEOTIDE SEQUENCE</scope>
    <source>
        <strain evidence="10">CHK195-9823</strain>
    </source>
</reference>
<evidence type="ECO:0000256" key="4">
    <source>
        <dbReference type="ARBA" id="ARBA00023163"/>
    </source>
</evidence>
<evidence type="ECO:0000256" key="6">
    <source>
        <dbReference type="PROSITE-ProRule" id="PRU00169"/>
    </source>
</evidence>
<keyword evidence="2" id="KW-0805">Transcription regulation</keyword>
<feature type="modified residue" description="4-aspartylphosphate" evidence="6">
    <location>
        <position position="51"/>
    </location>
</feature>
<evidence type="ECO:0000256" key="3">
    <source>
        <dbReference type="ARBA" id="ARBA00023125"/>
    </source>
</evidence>
<organism evidence="10 11">
    <name type="scientific">Candidatus Blautia stercorigallinarum</name>
    <dbReference type="NCBI Taxonomy" id="2838501"/>
    <lineage>
        <taxon>Bacteria</taxon>
        <taxon>Bacillati</taxon>
        <taxon>Bacillota</taxon>
        <taxon>Clostridia</taxon>
        <taxon>Lachnospirales</taxon>
        <taxon>Lachnospiraceae</taxon>
        <taxon>Blautia</taxon>
    </lineage>
</organism>
<feature type="domain" description="Response regulatory" evidence="8">
    <location>
        <begin position="2"/>
        <end position="115"/>
    </location>
</feature>
<dbReference type="GO" id="GO:0000976">
    <property type="term" value="F:transcription cis-regulatory region binding"/>
    <property type="evidence" value="ECO:0007669"/>
    <property type="project" value="TreeGrafter"/>
</dbReference>
<accession>A0A9D1PCD2</accession>
<dbReference type="GO" id="GO:0032993">
    <property type="term" value="C:protein-DNA complex"/>
    <property type="evidence" value="ECO:0007669"/>
    <property type="project" value="TreeGrafter"/>
</dbReference>
<dbReference type="SMART" id="SM00448">
    <property type="entry name" value="REC"/>
    <property type="match status" value="1"/>
</dbReference>
<protein>
    <recommendedName>
        <fullName evidence="1">Stage 0 sporulation protein A homolog</fullName>
    </recommendedName>
</protein>
<dbReference type="InterPro" id="IPR001867">
    <property type="entry name" value="OmpR/PhoB-type_DNA-bd"/>
</dbReference>
<dbReference type="SMART" id="SM00862">
    <property type="entry name" value="Trans_reg_C"/>
    <property type="match status" value="1"/>
</dbReference>
<evidence type="ECO:0000256" key="1">
    <source>
        <dbReference type="ARBA" id="ARBA00018672"/>
    </source>
</evidence>
<dbReference type="GO" id="GO:0006355">
    <property type="term" value="P:regulation of DNA-templated transcription"/>
    <property type="evidence" value="ECO:0007669"/>
    <property type="project" value="InterPro"/>
</dbReference>
<dbReference type="SUPFAM" id="SSF46894">
    <property type="entry name" value="C-terminal effector domain of the bipartite response regulators"/>
    <property type="match status" value="1"/>
</dbReference>